<dbReference type="AlphaFoldDB" id="A0A8K0R2L3"/>
<sequence>MYRIVWDRARLWRRWDVLAAALLRAWSRGRLGWWRMDGIIGHFRARWRRIRHIFAARWRRVRDVCTARRLARRLAGLRWWAGDGIVWNL</sequence>
<dbReference type="Proteomes" id="UP000813461">
    <property type="component" value="Unassembled WGS sequence"/>
</dbReference>
<proteinExistence type="predicted"/>
<reference evidence="1" key="1">
    <citation type="journal article" date="2021" name="Nat. Commun.">
        <title>Genetic determinants of endophytism in the Arabidopsis root mycobiome.</title>
        <authorList>
            <person name="Mesny F."/>
            <person name="Miyauchi S."/>
            <person name="Thiergart T."/>
            <person name="Pickel B."/>
            <person name="Atanasova L."/>
            <person name="Karlsson M."/>
            <person name="Huettel B."/>
            <person name="Barry K.W."/>
            <person name="Haridas S."/>
            <person name="Chen C."/>
            <person name="Bauer D."/>
            <person name="Andreopoulos W."/>
            <person name="Pangilinan J."/>
            <person name="LaButti K."/>
            <person name="Riley R."/>
            <person name="Lipzen A."/>
            <person name="Clum A."/>
            <person name="Drula E."/>
            <person name="Henrissat B."/>
            <person name="Kohler A."/>
            <person name="Grigoriev I.V."/>
            <person name="Martin F.M."/>
            <person name="Hacquard S."/>
        </authorList>
    </citation>
    <scope>NUCLEOTIDE SEQUENCE</scope>
    <source>
        <strain evidence="1">MPI-SDFR-AT-0120</strain>
    </source>
</reference>
<accession>A0A8K0R2L3</accession>
<organism evidence="1 2">
    <name type="scientific">Paraphoma chrysanthemicola</name>
    <dbReference type="NCBI Taxonomy" id="798071"/>
    <lineage>
        <taxon>Eukaryota</taxon>
        <taxon>Fungi</taxon>
        <taxon>Dikarya</taxon>
        <taxon>Ascomycota</taxon>
        <taxon>Pezizomycotina</taxon>
        <taxon>Dothideomycetes</taxon>
        <taxon>Pleosporomycetidae</taxon>
        <taxon>Pleosporales</taxon>
        <taxon>Pleosporineae</taxon>
        <taxon>Phaeosphaeriaceae</taxon>
        <taxon>Paraphoma</taxon>
    </lineage>
</organism>
<keyword evidence="2" id="KW-1185">Reference proteome</keyword>
<name>A0A8K0R2L3_9PLEO</name>
<evidence type="ECO:0000313" key="2">
    <source>
        <dbReference type="Proteomes" id="UP000813461"/>
    </source>
</evidence>
<protein>
    <submittedName>
        <fullName evidence="1">Uncharacterized protein</fullName>
    </submittedName>
</protein>
<comment type="caution">
    <text evidence="1">The sequence shown here is derived from an EMBL/GenBank/DDBJ whole genome shotgun (WGS) entry which is preliminary data.</text>
</comment>
<gene>
    <name evidence="1" type="ORF">FB567DRAFT_532034</name>
</gene>
<dbReference type="EMBL" id="JAGMVJ010000015">
    <property type="protein sequence ID" value="KAH7080897.1"/>
    <property type="molecule type" value="Genomic_DNA"/>
</dbReference>
<evidence type="ECO:0000313" key="1">
    <source>
        <dbReference type="EMBL" id="KAH7080897.1"/>
    </source>
</evidence>